<gene>
    <name evidence="1" type="ORF">BT67DRAFT_185604</name>
</gene>
<proteinExistence type="predicted"/>
<comment type="caution">
    <text evidence="1">The sequence shown here is derived from an EMBL/GenBank/DDBJ whole genome shotgun (WGS) entry which is preliminary data.</text>
</comment>
<dbReference type="AlphaFoldDB" id="A0AAN6ZGG2"/>
<reference evidence="1" key="1">
    <citation type="journal article" date="2023" name="Mol. Phylogenet. Evol.">
        <title>Genome-scale phylogeny and comparative genomics of the fungal order Sordariales.</title>
        <authorList>
            <person name="Hensen N."/>
            <person name="Bonometti L."/>
            <person name="Westerberg I."/>
            <person name="Brannstrom I.O."/>
            <person name="Guillou S."/>
            <person name="Cros-Aarteil S."/>
            <person name="Calhoun S."/>
            <person name="Haridas S."/>
            <person name="Kuo A."/>
            <person name="Mondo S."/>
            <person name="Pangilinan J."/>
            <person name="Riley R."/>
            <person name="LaButti K."/>
            <person name="Andreopoulos B."/>
            <person name="Lipzen A."/>
            <person name="Chen C."/>
            <person name="Yan M."/>
            <person name="Daum C."/>
            <person name="Ng V."/>
            <person name="Clum A."/>
            <person name="Steindorff A."/>
            <person name="Ohm R.A."/>
            <person name="Martin F."/>
            <person name="Silar P."/>
            <person name="Natvig D.O."/>
            <person name="Lalanne C."/>
            <person name="Gautier V."/>
            <person name="Ament-Velasquez S.L."/>
            <person name="Kruys A."/>
            <person name="Hutchinson M.I."/>
            <person name="Powell A.J."/>
            <person name="Barry K."/>
            <person name="Miller A.N."/>
            <person name="Grigoriev I.V."/>
            <person name="Debuchy R."/>
            <person name="Gladieux P."/>
            <person name="Hiltunen Thoren M."/>
            <person name="Johannesson H."/>
        </authorList>
    </citation>
    <scope>NUCLEOTIDE SEQUENCE</scope>
    <source>
        <strain evidence="1">CBS 123565</strain>
    </source>
</reference>
<protein>
    <submittedName>
        <fullName evidence="1">Uncharacterized protein</fullName>
    </submittedName>
</protein>
<accession>A0AAN6ZGG2</accession>
<name>A0AAN6ZGG2_9PEZI</name>
<keyword evidence="2" id="KW-1185">Reference proteome</keyword>
<evidence type="ECO:0000313" key="2">
    <source>
        <dbReference type="Proteomes" id="UP001304895"/>
    </source>
</evidence>
<reference evidence="1" key="2">
    <citation type="submission" date="2023-05" db="EMBL/GenBank/DDBJ databases">
        <authorList>
            <consortium name="Lawrence Berkeley National Laboratory"/>
            <person name="Steindorff A."/>
            <person name="Hensen N."/>
            <person name="Bonometti L."/>
            <person name="Westerberg I."/>
            <person name="Brannstrom I.O."/>
            <person name="Guillou S."/>
            <person name="Cros-Aarteil S."/>
            <person name="Calhoun S."/>
            <person name="Haridas S."/>
            <person name="Kuo A."/>
            <person name="Mondo S."/>
            <person name="Pangilinan J."/>
            <person name="Riley R."/>
            <person name="Labutti K."/>
            <person name="Andreopoulos B."/>
            <person name="Lipzen A."/>
            <person name="Chen C."/>
            <person name="Yanf M."/>
            <person name="Daum C."/>
            <person name="Ng V."/>
            <person name="Clum A."/>
            <person name="Ohm R."/>
            <person name="Martin F."/>
            <person name="Silar P."/>
            <person name="Natvig D."/>
            <person name="Lalanne C."/>
            <person name="Gautier V."/>
            <person name="Ament-Velasquez S.L."/>
            <person name="Kruys A."/>
            <person name="Hutchinson M.I."/>
            <person name="Powell A.J."/>
            <person name="Barry K."/>
            <person name="Miller A.N."/>
            <person name="Grigoriev I.V."/>
            <person name="Debuchy R."/>
            <person name="Gladieux P."/>
            <person name="Thoren M.H."/>
            <person name="Johannesson H."/>
        </authorList>
    </citation>
    <scope>NUCLEOTIDE SEQUENCE</scope>
    <source>
        <strain evidence="1">CBS 123565</strain>
    </source>
</reference>
<dbReference type="EMBL" id="MU853403">
    <property type="protein sequence ID" value="KAK4136614.1"/>
    <property type="molecule type" value="Genomic_DNA"/>
</dbReference>
<sequence length="171" mass="18826">MFSAYVRPRRYVGLHVAVLPIKVTAVNLQLAVMADPASVGEQGSRLVCGVVILIVPGRPVAICLPEREGRQAQPPHQFGMECFVLWLGGSLIFSCFRMLVGPKLPQLARSLDEDPAPMALNRVHRTNGPVGHDARHCGLVFLFKLDRPLRHLQSGVLLRMHNPGCAGHTWE</sequence>
<evidence type="ECO:0000313" key="1">
    <source>
        <dbReference type="EMBL" id="KAK4136614.1"/>
    </source>
</evidence>
<organism evidence="1 2">
    <name type="scientific">Trichocladium antarcticum</name>
    <dbReference type="NCBI Taxonomy" id="1450529"/>
    <lineage>
        <taxon>Eukaryota</taxon>
        <taxon>Fungi</taxon>
        <taxon>Dikarya</taxon>
        <taxon>Ascomycota</taxon>
        <taxon>Pezizomycotina</taxon>
        <taxon>Sordariomycetes</taxon>
        <taxon>Sordariomycetidae</taxon>
        <taxon>Sordariales</taxon>
        <taxon>Chaetomiaceae</taxon>
        <taxon>Trichocladium</taxon>
    </lineage>
</organism>
<dbReference type="Proteomes" id="UP001304895">
    <property type="component" value="Unassembled WGS sequence"/>
</dbReference>